<gene>
    <name evidence="2" type="ORF">EVOR1521_LOCUS29876</name>
</gene>
<accession>A0AA36NM16</accession>
<proteinExistence type="predicted"/>
<name>A0AA36NM16_9DINO</name>
<organism evidence="2 3">
    <name type="scientific">Effrenium voratum</name>
    <dbReference type="NCBI Taxonomy" id="2562239"/>
    <lineage>
        <taxon>Eukaryota</taxon>
        <taxon>Sar</taxon>
        <taxon>Alveolata</taxon>
        <taxon>Dinophyceae</taxon>
        <taxon>Suessiales</taxon>
        <taxon>Symbiodiniaceae</taxon>
        <taxon>Effrenium</taxon>
    </lineage>
</organism>
<dbReference type="Proteomes" id="UP001178507">
    <property type="component" value="Unassembled WGS sequence"/>
</dbReference>
<protein>
    <submittedName>
        <fullName evidence="2">Uncharacterized protein</fullName>
    </submittedName>
</protein>
<dbReference type="EMBL" id="CAUJNA010003722">
    <property type="protein sequence ID" value="CAJ1408473.1"/>
    <property type="molecule type" value="Genomic_DNA"/>
</dbReference>
<reference evidence="2" key="1">
    <citation type="submission" date="2023-08" db="EMBL/GenBank/DDBJ databases">
        <authorList>
            <person name="Chen Y."/>
            <person name="Shah S."/>
            <person name="Dougan E. K."/>
            <person name="Thang M."/>
            <person name="Chan C."/>
        </authorList>
    </citation>
    <scope>NUCLEOTIDE SEQUENCE</scope>
</reference>
<keyword evidence="3" id="KW-1185">Reference proteome</keyword>
<sequence length="345" mass="39037">MTYPKVEPYKIDVKNTFLQFSTPKEEQVRRAASCPPRHCLTHRLREDCRKNDEDTVSTAASVREEDALTNSDLSELGAPLRRDGEDSAQKKINKELMTAAKRHTSKLLEVVSKHMSQMNAVNLATAFHRIARNQDMGMKATQSTVFKSMLEIVEDMALHEQEHFDGRMPAKCCTIIAWSCASLHIFPPNLFSSMAKVAARDLTRCETFEVTNLLWAFAQLQKLRPETALHLSEELLQLLDAVAATLSRQPLRNLKATVLISALVSVANFPRSRSLASQWLFTNTSQELALRWPELSLENKNQITLAFQLTKAKHVQLYQTVVTSLNPDMSAFVCQATRRPKTRAR</sequence>
<evidence type="ECO:0000313" key="2">
    <source>
        <dbReference type="EMBL" id="CAJ1408473.1"/>
    </source>
</evidence>
<evidence type="ECO:0000256" key="1">
    <source>
        <dbReference type="SAM" id="MobiDB-lite"/>
    </source>
</evidence>
<feature type="region of interest" description="Disordered" evidence="1">
    <location>
        <begin position="66"/>
        <end position="86"/>
    </location>
</feature>
<evidence type="ECO:0000313" key="3">
    <source>
        <dbReference type="Proteomes" id="UP001178507"/>
    </source>
</evidence>
<comment type="caution">
    <text evidence="2">The sequence shown here is derived from an EMBL/GenBank/DDBJ whole genome shotgun (WGS) entry which is preliminary data.</text>
</comment>
<dbReference type="AlphaFoldDB" id="A0AA36NM16"/>